<dbReference type="InterPro" id="IPR002885">
    <property type="entry name" value="PPR_rpt"/>
</dbReference>
<proteinExistence type="predicted"/>
<dbReference type="FunFam" id="1.25.40.10:FF:000090">
    <property type="entry name" value="Pentatricopeptide repeat-containing protein, chloroplastic"/>
    <property type="match status" value="1"/>
</dbReference>
<dbReference type="InterPro" id="IPR011990">
    <property type="entry name" value="TPR-like_helical_dom_sf"/>
</dbReference>
<feature type="repeat" description="PPR" evidence="2">
    <location>
        <begin position="243"/>
        <end position="273"/>
    </location>
</feature>
<evidence type="ECO:0000313" key="3">
    <source>
        <dbReference type="EMBL" id="KAF6140231.1"/>
    </source>
</evidence>
<dbReference type="Gene3D" id="1.25.40.10">
    <property type="entry name" value="Tetratricopeptide repeat domain"/>
    <property type="match status" value="2"/>
</dbReference>
<keyword evidence="1" id="KW-0677">Repeat</keyword>
<evidence type="ECO:0000256" key="1">
    <source>
        <dbReference type="ARBA" id="ARBA00022737"/>
    </source>
</evidence>
<dbReference type="Pfam" id="PF20431">
    <property type="entry name" value="E_motif"/>
    <property type="match status" value="1"/>
</dbReference>
<dbReference type="PROSITE" id="PS51375">
    <property type="entry name" value="PPR"/>
    <property type="match status" value="2"/>
</dbReference>
<dbReference type="PANTHER" id="PTHR47926:SF537">
    <property type="entry name" value="PENTACOTRIPEPTIDE-REPEAT REGION OF PRORP DOMAIN-CONTAINING PROTEIN"/>
    <property type="match status" value="1"/>
</dbReference>
<dbReference type="NCBIfam" id="TIGR00756">
    <property type="entry name" value="PPR"/>
    <property type="match status" value="2"/>
</dbReference>
<dbReference type="InterPro" id="IPR046848">
    <property type="entry name" value="E_motif"/>
</dbReference>
<dbReference type="Proteomes" id="UP000541444">
    <property type="component" value="Unassembled WGS sequence"/>
</dbReference>
<dbReference type="EMBL" id="JACGCM010002394">
    <property type="protein sequence ID" value="KAF6140231.1"/>
    <property type="molecule type" value="Genomic_DNA"/>
</dbReference>
<dbReference type="PANTHER" id="PTHR47926">
    <property type="entry name" value="PENTATRICOPEPTIDE REPEAT-CONTAINING PROTEIN"/>
    <property type="match status" value="1"/>
</dbReference>
<protein>
    <recommendedName>
        <fullName evidence="5">Pentatricopeptide repeat-containing protein</fullName>
    </recommendedName>
</protein>
<gene>
    <name evidence="3" type="ORF">GIB67_000279</name>
</gene>
<sequence length="396" mass="43677">MIRCTPHYEGIRVFADGIARGDLLFDKLSYVYVLGACARARASLTTALWEGKQIHTRVVKSGFLLDVMVQTTLVHFYANNNELGAGRKVFDEMTQRTSASWNAMISGYCNLHEKMVTNDAQESLNLFCEMLVKSGEEKPNGRTMVCVLSACSRLGELALGSCVHGYIQKVISEPDDDVFIGTGLIDMYSKCGSLYNALSVFDRMKAKNVFTWTAMVAGLALHGRGKEALTILCSMESTNVKPNAITFTNLLFACCHAGLVEEGIHLFDIMISQFDIAPNVKHYGCLVDLLGRAGQLVEAYEFIIGMECEGDAILWRSLLGSCKIHGDAVMGEKVGNILLELQRDEGSIKLASSCQDFIALSNVYASAERWEDVVAMREMMEDKRLQTNPGRSSVHS</sequence>
<dbReference type="Pfam" id="PF01535">
    <property type="entry name" value="PPR"/>
    <property type="match status" value="2"/>
</dbReference>
<dbReference type="GO" id="GO:0003723">
    <property type="term" value="F:RNA binding"/>
    <property type="evidence" value="ECO:0007669"/>
    <property type="project" value="InterPro"/>
</dbReference>
<dbReference type="InterPro" id="IPR046960">
    <property type="entry name" value="PPR_At4g14850-like_plant"/>
</dbReference>
<dbReference type="GO" id="GO:0009451">
    <property type="term" value="P:RNA modification"/>
    <property type="evidence" value="ECO:0007669"/>
    <property type="project" value="InterPro"/>
</dbReference>
<keyword evidence="4" id="KW-1185">Reference proteome</keyword>
<accession>A0A7J7LC31</accession>
<feature type="repeat" description="PPR" evidence="2">
    <location>
        <begin position="208"/>
        <end position="242"/>
    </location>
</feature>
<evidence type="ECO:0000313" key="4">
    <source>
        <dbReference type="Proteomes" id="UP000541444"/>
    </source>
</evidence>
<dbReference type="Pfam" id="PF13041">
    <property type="entry name" value="PPR_2"/>
    <property type="match status" value="1"/>
</dbReference>
<name>A0A7J7LC31_9MAGN</name>
<dbReference type="OrthoDB" id="992115at2759"/>
<dbReference type="AlphaFoldDB" id="A0A7J7LC31"/>
<comment type="caution">
    <text evidence="3">The sequence shown here is derived from an EMBL/GenBank/DDBJ whole genome shotgun (WGS) entry which is preliminary data.</text>
</comment>
<evidence type="ECO:0008006" key="5">
    <source>
        <dbReference type="Google" id="ProtNLM"/>
    </source>
</evidence>
<reference evidence="3 4" key="1">
    <citation type="journal article" date="2020" name="IScience">
        <title>Genome Sequencing of the Endangered Kingdonia uniflora (Circaeasteraceae, Ranunculales) Reveals Potential Mechanisms of Evolutionary Specialization.</title>
        <authorList>
            <person name="Sun Y."/>
            <person name="Deng T."/>
            <person name="Zhang A."/>
            <person name="Moore M.J."/>
            <person name="Landis J.B."/>
            <person name="Lin N."/>
            <person name="Zhang H."/>
            <person name="Zhang X."/>
            <person name="Huang J."/>
            <person name="Zhang X."/>
            <person name="Sun H."/>
            <person name="Wang H."/>
        </authorList>
    </citation>
    <scope>NUCLEOTIDE SEQUENCE [LARGE SCALE GENOMIC DNA]</scope>
    <source>
        <strain evidence="3">TB1705</strain>
        <tissue evidence="3">Leaf</tissue>
    </source>
</reference>
<organism evidence="3 4">
    <name type="scientific">Kingdonia uniflora</name>
    <dbReference type="NCBI Taxonomy" id="39325"/>
    <lineage>
        <taxon>Eukaryota</taxon>
        <taxon>Viridiplantae</taxon>
        <taxon>Streptophyta</taxon>
        <taxon>Embryophyta</taxon>
        <taxon>Tracheophyta</taxon>
        <taxon>Spermatophyta</taxon>
        <taxon>Magnoliopsida</taxon>
        <taxon>Ranunculales</taxon>
        <taxon>Circaeasteraceae</taxon>
        <taxon>Kingdonia</taxon>
    </lineage>
</organism>
<evidence type="ECO:0000256" key="2">
    <source>
        <dbReference type="PROSITE-ProRule" id="PRU00708"/>
    </source>
</evidence>